<reference evidence="5 6" key="1">
    <citation type="submission" date="2013-03" db="EMBL/GenBank/DDBJ databases">
        <title>Salinisphaera hydrothermalis C41B8 Genome Sequencing.</title>
        <authorList>
            <person name="Li C."/>
            <person name="Lai Q."/>
            <person name="Shao Z."/>
        </authorList>
    </citation>
    <scope>NUCLEOTIDE SEQUENCE [LARGE SCALE GENOMIC DNA]</scope>
    <source>
        <strain evidence="5 6">C41B8</strain>
    </source>
</reference>
<name>A0A084INW7_SALHC</name>
<dbReference type="InterPro" id="IPR005053">
    <property type="entry name" value="MobA_MobL"/>
</dbReference>
<protein>
    <submittedName>
        <fullName evidence="5">MobA-MobL family protein</fullName>
    </submittedName>
</protein>
<dbReference type="Pfam" id="PF03389">
    <property type="entry name" value="MobA_MobL"/>
    <property type="match status" value="1"/>
</dbReference>
<dbReference type="Proteomes" id="UP000028302">
    <property type="component" value="Unassembled WGS sequence"/>
</dbReference>
<dbReference type="OrthoDB" id="1826980at2"/>
<feature type="region of interest" description="Disordered" evidence="3">
    <location>
        <begin position="260"/>
        <end position="280"/>
    </location>
</feature>
<dbReference type="NCBIfam" id="NF041496">
    <property type="entry name" value="MobQ"/>
    <property type="match status" value="1"/>
</dbReference>
<evidence type="ECO:0000256" key="3">
    <source>
        <dbReference type="SAM" id="MobiDB-lite"/>
    </source>
</evidence>
<feature type="domain" description="MobA/MobL protein" evidence="4">
    <location>
        <begin position="18"/>
        <end position="201"/>
    </location>
</feature>
<feature type="compositionally biased region" description="Basic and acidic residues" evidence="3">
    <location>
        <begin position="309"/>
        <end position="341"/>
    </location>
</feature>
<evidence type="ECO:0000313" key="5">
    <source>
        <dbReference type="EMBL" id="KEZ78401.1"/>
    </source>
</evidence>
<keyword evidence="6" id="KW-1185">Reference proteome</keyword>
<feature type="compositionally biased region" description="Polar residues" evidence="3">
    <location>
        <begin position="368"/>
        <end position="379"/>
    </location>
</feature>
<gene>
    <name evidence="5" type="ORF">C41B8_05848</name>
</gene>
<evidence type="ECO:0000256" key="2">
    <source>
        <dbReference type="ARBA" id="ARBA00022971"/>
    </source>
</evidence>
<comment type="similarity">
    <text evidence="1">Belongs to the MobA/MobL family.</text>
</comment>
<dbReference type="EMBL" id="APNK01000005">
    <property type="protein sequence ID" value="KEZ78401.1"/>
    <property type="molecule type" value="Genomic_DNA"/>
</dbReference>
<feature type="region of interest" description="Disordered" evidence="3">
    <location>
        <begin position="309"/>
        <end position="379"/>
    </location>
</feature>
<comment type="caution">
    <text evidence="5">The sequence shown here is derived from an EMBL/GenBank/DDBJ whole genome shotgun (WGS) entry which is preliminary data.</text>
</comment>
<dbReference type="RefSeq" id="WP_084188555.1">
    <property type="nucleotide sequence ID" value="NZ_APNK01000005.1"/>
</dbReference>
<evidence type="ECO:0000313" key="6">
    <source>
        <dbReference type="Proteomes" id="UP000028302"/>
    </source>
</evidence>
<sequence length="379" mass="44479">MAIYSCSVSTIKRSDGHSATAAIAYRARAKITDERTSEVFNYSNKKDLVHTEIVLPENESFSNQSDLWNEVEKKETRKNSVVAREFLIALPRELTPSQNIELARKISNDFVEKFGFASQFSIHNDKDNNNPHIHLLASTRKLEGGKFTSKTRELDTIKETSAIDWVRKNVANNTNSALQKYGLDERVDHRSLEKQQAEAEAKGDYFKALELSREPTRHIGRHPIFSKENIAFNKQVKANQKRREERVVNRIELDITKQLRKTSAKKEDRKETVNKKKQQTKTKPFYEQSWFLRFRKTFDYRYKRKLEADKKQKEKEEKQRLLDKKREEHRQHSINKNRAEINIKNAHRAKQDSISRARKRNSPIPRNGQKSTRKLNMNG</sequence>
<proteinExistence type="inferred from homology"/>
<dbReference type="Gene3D" id="3.30.930.30">
    <property type="match status" value="1"/>
</dbReference>
<dbReference type="STRING" id="1304275.C41B8_05848"/>
<dbReference type="eggNOG" id="COG0507">
    <property type="taxonomic scope" value="Bacteria"/>
</dbReference>
<feature type="compositionally biased region" description="Basic and acidic residues" evidence="3">
    <location>
        <begin position="264"/>
        <end position="274"/>
    </location>
</feature>
<evidence type="ECO:0000256" key="1">
    <source>
        <dbReference type="ARBA" id="ARBA00010873"/>
    </source>
</evidence>
<dbReference type="AlphaFoldDB" id="A0A084INW7"/>
<keyword evidence="2" id="KW-0184">Conjugation</keyword>
<evidence type="ECO:0000259" key="4">
    <source>
        <dbReference type="Pfam" id="PF03389"/>
    </source>
</evidence>
<organism evidence="5 6">
    <name type="scientific">Salinisphaera hydrothermalis (strain C41B8)</name>
    <dbReference type="NCBI Taxonomy" id="1304275"/>
    <lineage>
        <taxon>Bacteria</taxon>
        <taxon>Pseudomonadati</taxon>
        <taxon>Pseudomonadota</taxon>
        <taxon>Gammaproteobacteria</taxon>
        <taxon>Salinisphaerales</taxon>
        <taxon>Salinisphaeraceae</taxon>
        <taxon>Salinisphaera</taxon>
    </lineage>
</organism>
<accession>A0A084INW7</accession>